<keyword evidence="4" id="KW-0378">Hydrolase</keyword>
<reference evidence="8" key="1">
    <citation type="submission" date="2006-10" db="EMBL/GenBank/DDBJ databases">
        <authorList>
            <person name="Amadeo P."/>
            <person name="Zhao Q."/>
            <person name="Wortman J."/>
            <person name="Fraser-Liggett C."/>
            <person name="Carlton J."/>
        </authorList>
    </citation>
    <scope>NUCLEOTIDE SEQUENCE</scope>
    <source>
        <strain evidence="8">G3</strain>
    </source>
</reference>
<dbReference type="GO" id="GO:0008239">
    <property type="term" value="F:dipeptidyl-peptidase activity"/>
    <property type="evidence" value="ECO:0000318"/>
    <property type="project" value="GO_Central"/>
</dbReference>
<reference evidence="8" key="2">
    <citation type="journal article" date="2007" name="Science">
        <title>Draft genome sequence of the sexually transmitted pathogen Trichomonas vaginalis.</title>
        <authorList>
            <person name="Carlton J.M."/>
            <person name="Hirt R.P."/>
            <person name="Silva J.C."/>
            <person name="Delcher A.L."/>
            <person name="Schatz M."/>
            <person name="Zhao Q."/>
            <person name="Wortman J.R."/>
            <person name="Bidwell S.L."/>
            <person name="Alsmark U.C.M."/>
            <person name="Besteiro S."/>
            <person name="Sicheritz-Ponten T."/>
            <person name="Noel C.J."/>
            <person name="Dacks J.B."/>
            <person name="Foster P.G."/>
            <person name="Simillion C."/>
            <person name="Van de Peer Y."/>
            <person name="Miranda-Saavedra D."/>
            <person name="Barton G.J."/>
            <person name="Westrop G.D."/>
            <person name="Mueller S."/>
            <person name="Dessi D."/>
            <person name="Fiori P.L."/>
            <person name="Ren Q."/>
            <person name="Paulsen I."/>
            <person name="Zhang H."/>
            <person name="Bastida-Corcuera F.D."/>
            <person name="Simoes-Barbosa A."/>
            <person name="Brown M.T."/>
            <person name="Hayes R.D."/>
            <person name="Mukherjee M."/>
            <person name="Okumura C.Y."/>
            <person name="Schneider R."/>
            <person name="Smith A.J."/>
            <person name="Vanacova S."/>
            <person name="Villalvazo M."/>
            <person name="Haas B.J."/>
            <person name="Pertea M."/>
            <person name="Feldblyum T.V."/>
            <person name="Utterback T.R."/>
            <person name="Shu C.L."/>
            <person name="Osoegawa K."/>
            <person name="de Jong P.J."/>
            <person name="Hrdy I."/>
            <person name="Horvathova L."/>
            <person name="Zubacova Z."/>
            <person name="Dolezal P."/>
            <person name="Malik S.B."/>
            <person name="Logsdon J.M. Jr."/>
            <person name="Henze K."/>
            <person name="Gupta A."/>
            <person name="Wang C.C."/>
            <person name="Dunne R.L."/>
            <person name="Upcroft J.A."/>
            <person name="Upcroft P."/>
            <person name="White O."/>
            <person name="Salzberg S.L."/>
            <person name="Tang P."/>
            <person name="Chiu C.-H."/>
            <person name="Lee Y.-S."/>
            <person name="Embley T.M."/>
            <person name="Coombs G.H."/>
            <person name="Mottram J.C."/>
            <person name="Tachezy J."/>
            <person name="Fraser-Liggett C.M."/>
            <person name="Johnson P.J."/>
        </authorList>
    </citation>
    <scope>NUCLEOTIDE SEQUENCE [LARGE SCALE GENOMIC DNA]</scope>
    <source>
        <strain evidence="8">G3</strain>
    </source>
</reference>
<keyword evidence="3" id="KW-0732">Signal</keyword>
<keyword evidence="7" id="KW-0472">Membrane</keyword>
<dbReference type="Proteomes" id="UP000001542">
    <property type="component" value="Unassembled WGS sequence"/>
</dbReference>
<name>A2FRQ0_TRIV3</name>
<evidence type="ECO:0000256" key="4">
    <source>
        <dbReference type="ARBA" id="ARBA00022801"/>
    </source>
</evidence>
<dbReference type="Pfam" id="PF05577">
    <property type="entry name" value="Peptidase_S28"/>
    <property type="match status" value="1"/>
</dbReference>
<protein>
    <submittedName>
        <fullName evidence="8">Clan SC, family S28, unassigned serine peptidase</fullName>
    </submittedName>
</protein>
<gene>
    <name evidence="8" type="ORF">TVAG_399070</name>
</gene>
<keyword evidence="7" id="KW-1133">Transmembrane helix</keyword>
<dbReference type="GO" id="GO:0070008">
    <property type="term" value="F:serine-type exopeptidase activity"/>
    <property type="evidence" value="ECO:0007669"/>
    <property type="project" value="InterPro"/>
</dbReference>
<dbReference type="AlphaFoldDB" id="A2FRQ0"/>
<dbReference type="OMA" id="QSANDPY"/>
<evidence type="ECO:0000256" key="1">
    <source>
        <dbReference type="ARBA" id="ARBA00011079"/>
    </source>
</evidence>
<comment type="similarity">
    <text evidence="1">Belongs to the peptidase S28 family.</text>
</comment>
<feature type="region of interest" description="Disordered" evidence="6">
    <location>
        <begin position="437"/>
        <end position="489"/>
    </location>
</feature>
<dbReference type="Gene3D" id="1.20.120.980">
    <property type="entry name" value="Serine carboxypeptidase S28, SKS domain"/>
    <property type="match status" value="1"/>
</dbReference>
<dbReference type="PANTHER" id="PTHR11010:SF117">
    <property type="entry name" value="SERINE PROTEASE 16"/>
    <property type="match status" value="1"/>
</dbReference>
<dbReference type="RefSeq" id="XP_001305359.1">
    <property type="nucleotide sequence ID" value="XM_001305358.1"/>
</dbReference>
<evidence type="ECO:0000256" key="2">
    <source>
        <dbReference type="ARBA" id="ARBA00022670"/>
    </source>
</evidence>
<evidence type="ECO:0000313" key="9">
    <source>
        <dbReference type="Proteomes" id="UP000001542"/>
    </source>
</evidence>
<dbReference type="GO" id="GO:0006508">
    <property type="term" value="P:proteolysis"/>
    <property type="evidence" value="ECO:0007669"/>
    <property type="project" value="UniProtKB-KW"/>
</dbReference>
<evidence type="ECO:0000256" key="7">
    <source>
        <dbReference type="SAM" id="Phobius"/>
    </source>
</evidence>
<proteinExistence type="inferred from homology"/>
<keyword evidence="9" id="KW-1185">Reference proteome</keyword>
<feature type="compositionally biased region" description="Low complexity" evidence="6">
    <location>
        <begin position="444"/>
        <end position="480"/>
    </location>
</feature>
<dbReference type="SUPFAM" id="SSF53474">
    <property type="entry name" value="alpha/beta-Hydrolases"/>
    <property type="match status" value="1"/>
</dbReference>
<evidence type="ECO:0000256" key="6">
    <source>
        <dbReference type="SAM" id="MobiDB-lite"/>
    </source>
</evidence>
<dbReference type="VEuPathDB" id="TrichDB:TVAGG3_0922540"/>
<dbReference type="InterPro" id="IPR042269">
    <property type="entry name" value="Ser_carbopepase_S28_SKS"/>
</dbReference>
<organism evidence="8 9">
    <name type="scientific">Trichomonas vaginalis (strain ATCC PRA-98 / G3)</name>
    <dbReference type="NCBI Taxonomy" id="412133"/>
    <lineage>
        <taxon>Eukaryota</taxon>
        <taxon>Metamonada</taxon>
        <taxon>Parabasalia</taxon>
        <taxon>Trichomonadida</taxon>
        <taxon>Trichomonadidae</taxon>
        <taxon>Trichomonas</taxon>
    </lineage>
</organism>
<dbReference type="EMBL" id="DS113968">
    <property type="protein sequence ID" value="EAX92429.1"/>
    <property type="molecule type" value="Genomic_DNA"/>
</dbReference>
<evidence type="ECO:0000313" key="8">
    <source>
        <dbReference type="EMBL" id="EAX92429.1"/>
    </source>
</evidence>
<dbReference type="eggNOG" id="KOG2182">
    <property type="taxonomic scope" value="Eukaryota"/>
</dbReference>
<dbReference type="InterPro" id="IPR008758">
    <property type="entry name" value="Peptidase_S28"/>
</dbReference>
<dbReference type="Gene3D" id="3.40.50.1820">
    <property type="entry name" value="alpha/beta hydrolase"/>
    <property type="match status" value="1"/>
</dbReference>
<keyword evidence="7" id="KW-0812">Transmembrane</keyword>
<feature type="transmembrane region" description="Helical" evidence="7">
    <location>
        <begin position="499"/>
        <end position="520"/>
    </location>
</feature>
<evidence type="ECO:0000256" key="3">
    <source>
        <dbReference type="ARBA" id="ARBA00022729"/>
    </source>
</evidence>
<dbReference type="VEuPathDB" id="TrichDB:TVAG_399070"/>
<dbReference type="KEGG" id="tva:4750140"/>
<dbReference type="OrthoDB" id="1735038at2759"/>
<dbReference type="PANTHER" id="PTHR11010">
    <property type="entry name" value="PROTEASE S28 PRO-X CARBOXYPEPTIDASE-RELATED"/>
    <property type="match status" value="1"/>
</dbReference>
<sequence length="543" mass="61476">MNLCLLACLAFSINDQKLFEQYIDHEAKKEKYNQTYYVNDFDLKKSNNLVFLVGNQESFNQEFMTSGTAFNIAKDLKAILFGIEHRYFGESKPTESLSTEELQYLTVEQTIEDVHDFIAQMRNQYCKDLNKCQSLTVGQGYGGSIAAWVKVKYGEQLSIISSWASASPLLAKNEFSEFDSYEAQFFKNIDSQCYTNVKKVIDAAHNLLFSDVETHTKEMMMQIYGIRPEMHFTFYTDFMYMLSEAISQGIRNRKFNSTFYDLCDTLSKADFSDRYNTSILLGPYTDQFVGHASFLKLWPIISKSQMTEDRARFWMKCNQLDSFPISSGALRSTYVNSTFWNYVCQSLFEKNLPDTTEFNNEYGGKDIQAKNSFFTSDDYDAYTELSCIKDDSSIGRRGLVIINAGYGDEFADKQDNEPEGITFARQEVINTIHNWFIPTPPTTAPTTAPTSEPTSEPTTAPTTKPTTAPTSQPTTSFSPSIAPQPTDNQNQGLPVYGKAIIGALSGLIVILIIVIVFLIIKRRKPEQVLDSTPLNSNLVNSMI</sequence>
<accession>A2FRQ0</accession>
<keyword evidence="5" id="KW-0325">Glycoprotein</keyword>
<evidence type="ECO:0000256" key="5">
    <source>
        <dbReference type="ARBA" id="ARBA00023180"/>
    </source>
</evidence>
<dbReference type="InParanoid" id="A2FRQ0"/>
<dbReference type="InterPro" id="IPR029058">
    <property type="entry name" value="AB_hydrolase_fold"/>
</dbReference>
<dbReference type="ESTHER" id="triva-a2frq0">
    <property type="family name" value="Prolylcarboxypeptidase"/>
</dbReference>
<dbReference type="SMR" id="A2FRQ0"/>
<keyword evidence="2" id="KW-0645">Protease</keyword>